<evidence type="ECO:0000256" key="4">
    <source>
        <dbReference type="ARBA" id="ARBA00022679"/>
    </source>
</evidence>
<dbReference type="InterPro" id="IPR014721">
    <property type="entry name" value="Ribsml_uS5_D2-typ_fold_subgr"/>
</dbReference>
<comment type="pathway">
    <text evidence="9">Isoprenoid biosynthesis; isopentenyl diphosphate biosynthesis via DXP pathway; isopentenyl diphosphate from 1-deoxy-D-xylulose 5-phosphate: step 3/6.</text>
</comment>
<evidence type="ECO:0000259" key="10">
    <source>
        <dbReference type="Pfam" id="PF00288"/>
    </source>
</evidence>
<dbReference type="Proteomes" id="UP000232003">
    <property type="component" value="Chromosome"/>
</dbReference>
<evidence type="ECO:0000256" key="9">
    <source>
        <dbReference type="HAMAP-Rule" id="MF_00061"/>
    </source>
</evidence>
<dbReference type="KEGG" id="nfl:COO91_01276"/>
<dbReference type="SUPFAM" id="SSF55060">
    <property type="entry name" value="GHMP Kinase, C-terminal domain"/>
    <property type="match status" value="1"/>
</dbReference>
<dbReference type="HAMAP" id="MF_00061">
    <property type="entry name" value="IspE"/>
    <property type="match status" value="1"/>
</dbReference>
<dbReference type="GO" id="GO:0005524">
    <property type="term" value="F:ATP binding"/>
    <property type="evidence" value="ECO:0007669"/>
    <property type="project" value="UniProtKB-UniRule"/>
</dbReference>
<protein>
    <recommendedName>
        <fullName evidence="3 9">4-diphosphocytidyl-2-C-methyl-D-erythritol kinase</fullName>
        <shortName evidence="9">CMK</shortName>
        <ecNumber evidence="2 9">2.7.1.148</ecNumber>
    </recommendedName>
    <alternativeName>
        <fullName evidence="8 9">4-(cytidine-5'-diphospho)-2-C-methyl-D-erythritol kinase</fullName>
    </alternativeName>
</protein>
<feature type="domain" description="GHMP kinase N-terminal" evidence="10">
    <location>
        <begin position="67"/>
        <end position="149"/>
    </location>
</feature>
<dbReference type="AlphaFoldDB" id="A0A2K8SJ02"/>
<keyword evidence="5 9" id="KW-0547">Nucleotide-binding</keyword>
<comment type="function">
    <text evidence="9">Catalyzes the phosphorylation of the position 2 hydroxy group of 4-diphosphocytidyl-2C-methyl-D-erythritol.</text>
</comment>
<feature type="binding site" evidence="9">
    <location>
        <begin position="99"/>
        <end position="109"/>
    </location>
    <ligand>
        <name>ATP</name>
        <dbReference type="ChEBI" id="CHEBI:30616"/>
    </ligand>
</feature>
<dbReference type="InterPro" id="IPR036554">
    <property type="entry name" value="GHMP_kinase_C_sf"/>
</dbReference>
<dbReference type="GO" id="GO:0016114">
    <property type="term" value="P:terpenoid biosynthetic process"/>
    <property type="evidence" value="ECO:0007669"/>
    <property type="project" value="UniProtKB-UniRule"/>
</dbReference>
<evidence type="ECO:0000313" key="13">
    <source>
        <dbReference type="Proteomes" id="UP000232003"/>
    </source>
</evidence>
<keyword evidence="7 9" id="KW-0067">ATP-binding</keyword>
<dbReference type="InterPro" id="IPR013750">
    <property type="entry name" value="GHMP_kinase_C_dom"/>
</dbReference>
<evidence type="ECO:0000256" key="3">
    <source>
        <dbReference type="ARBA" id="ARBA00017473"/>
    </source>
</evidence>
<sequence>MRSYSLIASAKINLYLEIIGARPDGYHNLIMVLQSIDLADQIDLRPLGTKDVCLHCDHPEVPQDHTNLAYKAATLMAAKFPDAFARYGGVDITIDKRIPVGAGLAGGSTNAAAVLVGLNLMWNLKLSNKQLQYLGSLLGSDVPFCVVGGTMLATGRGEYLSSLPALDNFYVVLGKYRSLSVSTAWAYQTFRYQYLEGNVSDTLSTENYKQRVYSEKMVYAITRKNERQIGQLLYNDLERIVLPQYPQVQKLKEKFQHLECAAMMSGSGPTVFALTQSQQEAQQVLESVKIEISDPDLDLWVAKFTSSSIRVASSVK</sequence>
<dbReference type="InterPro" id="IPR006204">
    <property type="entry name" value="GHMP_kinase_N_dom"/>
</dbReference>
<evidence type="ECO:0000256" key="1">
    <source>
        <dbReference type="ARBA" id="ARBA00009684"/>
    </source>
</evidence>
<keyword evidence="6 9" id="KW-0418">Kinase</keyword>
<keyword evidence="9" id="KW-0414">Isoprene biosynthesis</keyword>
<dbReference type="SUPFAM" id="SSF54211">
    <property type="entry name" value="Ribosomal protein S5 domain 2-like"/>
    <property type="match status" value="1"/>
</dbReference>
<dbReference type="InterPro" id="IPR020568">
    <property type="entry name" value="Ribosomal_Su5_D2-typ_SF"/>
</dbReference>
<dbReference type="Gene3D" id="3.30.70.890">
    <property type="entry name" value="GHMP kinase, C-terminal domain"/>
    <property type="match status" value="1"/>
</dbReference>
<proteinExistence type="inferred from homology"/>
<evidence type="ECO:0000256" key="5">
    <source>
        <dbReference type="ARBA" id="ARBA00022741"/>
    </source>
</evidence>
<dbReference type="GO" id="GO:0050515">
    <property type="term" value="F:4-(cytidine 5'-diphospho)-2-C-methyl-D-erythritol kinase activity"/>
    <property type="evidence" value="ECO:0007669"/>
    <property type="project" value="UniProtKB-UniRule"/>
</dbReference>
<evidence type="ECO:0000259" key="11">
    <source>
        <dbReference type="Pfam" id="PF08544"/>
    </source>
</evidence>
<dbReference type="RefSeq" id="WP_100897633.1">
    <property type="nucleotide sequence ID" value="NZ_CAWNNC010000001.1"/>
</dbReference>
<evidence type="ECO:0000256" key="2">
    <source>
        <dbReference type="ARBA" id="ARBA00012052"/>
    </source>
</evidence>
<organism evidence="12 13">
    <name type="scientific">Nostoc flagelliforme CCNUN1</name>
    <dbReference type="NCBI Taxonomy" id="2038116"/>
    <lineage>
        <taxon>Bacteria</taxon>
        <taxon>Bacillati</taxon>
        <taxon>Cyanobacteriota</taxon>
        <taxon>Cyanophyceae</taxon>
        <taxon>Nostocales</taxon>
        <taxon>Nostocaceae</taxon>
        <taxon>Nostoc</taxon>
    </lineage>
</organism>
<evidence type="ECO:0000256" key="7">
    <source>
        <dbReference type="ARBA" id="ARBA00022840"/>
    </source>
</evidence>
<dbReference type="PANTHER" id="PTHR43527:SF2">
    <property type="entry name" value="4-DIPHOSPHOCYTIDYL-2-C-METHYL-D-ERYTHRITOL KINASE, CHLOROPLASTIC"/>
    <property type="match status" value="1"/>
</dbReference>
<feature type="active site" evidence="9">
    <location>
        <position position="141"/>
    </location>
</feature>
<dbReference type="InterPro" id="IPR004424">
    <property type="entry name" value="IspE"/>
</dbReference>
<keyword evidence="13" id="KW-1185">Reference proteome</keyword>
<comment type="similarity">
    <text evidence="1 9">Belongs to the GHMP kinase family. IspE subfamily.</text>
</comment>
<evidence type="ECO:0000313" key="12">
    <source>
        <dbReference type="EMBL" id="AUB35398.1"/>
    </source>
</evidence>
<feature type="active site" evidence="9">
    <location>
        <position position="11"/>
    </location>
</feature>
<dbReference type="OrthoDB" id="9809438at2"/>
<dbReference type="UniPathway" id="UPA00056">
    <property type="reaction ID" value="UER00094"/>
</dbReference>
<dbReference type="PIRSF" id="PIRSF010376">
    <property type="entry name" value="IspE"/>
    <property type="match status" value="1"/>
</dbReference>
<comment type="catalytic activity">
    <reaction evidence="9">
        <text>4-CDP-2-C-methyl-D-erythritol + ATP = 4-CDP-2-C-methyl-D-erythritol 2-phosphate + ADP + H(+)</text>
        <dbReference type="Rhea" id="RHEA:18437"/>
        <dbReference type="ChEBI" id="CHEBI:15378"/>
        <dbReference type="ChEBI" id="CHEBI:30616"/>
        <dbReference type="ChEBI" id="CHEBI:57823"/>
        <dbReference type="ChEBI" id="CHEBI:57919"/>
        <dbReference type="ChEBI" id="CHEBI:456216"/>
        <dbReference type="EC" id="2.7.1.148"/>
    </reaction>
</comment>
<dbReference type="EMBL" id="CP024785">
    <property type="protein sequence ID" value="AUB35398.1"/>
    <property type="molecule type" value="Genomic_DNA"/>
</dbReference>
<dbReference type="NCBIfam" id="TIGR00154">
    <property type="entry name" value="ispE"/>
    <property type="match status" value="1"/>
</dbReference>
<feature type="domain" description="GHMP kinase C-terminal" evidence="11">
    <location>
        <begin position="217"/>
        <end position="289"/>
    </location>
</feature>
<dbReference type="Pfam" id="PF08544">
    <property type="entry name" value="GHMP_kinases_C"/>
    <property type="match status" value="1"/>
</dbReference>
<dbReference type="Pfam" id="PF00288">
    <property type="entry name" value="GHMP_kinases_N"/>
    <property type="match status" value="1"/>
</dbReference>
<evidence type="ECO:0000256" key="8">
    <source>
        <dbReference type="ARBA" id="ARBA00032554"/>
    </source>
</evidence>
<dbReference type="GO" id="GO:0019288">
    <property type="term" value="P:isopentenyl diphosphate biosynthetic process, methylerythritol 4-phosphate pathway"/>
    <property type="evidence" value="ECO:0007669"/>
    <property type="project" value="UniProtKB-UniRule"/>
</dbReference>
<accession>A0A2K8SJ02</accession>
<dbReference type="PANTHER" id="PTHR43527">
    <property type="entry name" value="4-DIPHOSPHOCYTIDYL-2-C-METHYL-D-ERYTHRITOL KINASE, CHLOROPLASTIC"/>
    <property type="match status" value="1"/>
</dbReference>
<evidence type="ECO:0000256" key="6">
    <source>
        <dbReference type="ARBA" id="ARBA00022777"/>
    </source>
</evidence>
<reference evidence="12 13" key="1">
    <citation type="submission" date="2017-11" db="EMBL/GenBank/DDBJ databases">
        <title>Complete genome of a free-living desiccation-tolerant cyanobacterium and its photosynthetic adaptation to extreme terrestrial habitat.</title>
        <authorList>
            <person name="Shang J."/>
        </authorList>
    </citation>
    <scope>NUCLEOTIDE SEQUENCE [LARGE SCALE GENOMIC DNA]</scope>
    <source>
        <strain evidence="12 13">CCNUN1</strain>
    </source>
</reference>
<dbReference type="Gene3D" id="3.30.230.10">
    <property type="match status" value="1"/>
</dbReference>
<dbReference type="EC" id="2.7.1.148" evidence="2 9"/>
<keyword evidence="4 9" id="KW-0808">Transferase</keyword>
<gene>
    <name evidence="9" type="primary">ispE</name>
    <name evidence="12" type="ORF">COO91_01276</name>
</gene>
<name>A0A2K8SJ02_9NOSO</name>